<dbReference type="PANTHER" id="PTHR21180">
    <property type="entry name" value="ENDONUCLEASE/EXONUCLEASE/PHOSPHATASE FAMILY DOMAIN-CONTAINING PROTEIN 1"/>
    <property type="match status" value="1"/>
</dbReference>
<feature type="domain" description="Helix-hairpin-helix DNA-binding motif class 1" evidence="2">
    <location>
        <begin position="129"/>
        <end position="148"/>
    </location>
</feature>
<protein>
    <submittedName>
        <fullName evidence="3">ComEA family DNA-binding protein</fullName>
    </submittedName>
</protein>
<feature type="compositionally biased region" description="Acidic residues" evidence="1">
    <location>
        <begin position="49"/>
        <end position="61"/>
    </location>
</feature>
<comment type="caution">
    <text evidence="3">The sequence shown here is derived from an EMBL/GenBank/DDBJ whole genome shotgun (WGS) entry which is preliminary data.</text>
</comment>
<name>A0ABW1IUV6_9BACL</name>
<dbReference type="InterPro" id="IPR004509">
    <property type="entry name" value="Competence_ComEA_HhH"/>
</dbReference>
<organism evidence="3 4">
    <name type="scientific">Marinicrinis lubricantis</name>
    <dbReference type="NCBI Taxonomy" id="2086470"/>
    <lineage>
        <taxon>Bacteria</taxon>
        <taxon>Bacillati</taxon>
        <taxon>Bacillota</taxon>
        <taxon>Bacilli</taxon>
        <taxon>Bacillales</taxon>
        <taxon>Paenibacillaceae</taxon>
    </lineage>
</organism>
<accession>A0ABW1IUV6</accession>
<keyword evidence="3" id="KW-0238">DNA-binding</keyword>
<dbReference type="SUPFAM" id="SSF47781">
    <property type="entry name" value="RuvA domain 2-like"/>
    <property type="match status" value="1"/>
</dbReference>
<dbReference type="Gene3D" id="1.10.150.280">
    <property type="entry name" value="AF1531-like domain"/>
    <property type="match status" value="1"/>
</dbReference>
<evidence type="ECO:0000256" key="1">
    <source>
        <dbReference type="SAM" id="MobiDB-lite"/>
    </source>
</evidence>
<evidence type="ECO:0000313" key="3">
    <source>
        <dbReference type="EMBL" id="MFC5988894.1"/>
    </source>
</evidence>
<dbReference type="EMBL" id="JBHSQV010000185">
    <property type="protein sequence ID" value="MFC5988894.1"/>
    <property type="molecule type" value="Genomic_DNA"/>
</dbReference>
<dbReference type="InterPro" id="IPR010994">
    <property type="entry name" value="RuvA_2-like"/>
</dbReference>
<gene>
    <name evidence="3" type="ORF">ACFPXP_21025</name>
</gene>
<evidence type="ECO:0000259" key="2">
    <source>
        <dbReference type="SMART" id="SM00278"/>
    </source>
</evidence>
<sequence>MYNRWNSRILVWIVMCLFAAVLLAMMMWPSGTSMEAGDLPINSQLEDVLQPEEDGGTEQESDQGTAGSSAPAENKAKSDLPDEQDAGNGKIKINEAGIAELDLLPGIGPSKAQAIIDYRNEHGPFKAAEDLLQIKGIGEKTLAKFKDMLEFD</sequence>
<dbReference type="NCBIfam" id="TIGR00426">
    <property type="entry name" value="competence protein ComEA helix-hairpin-helix repeat region"/>
    <property type="match status" value="1"/>
</dbReference>
<dbReference type="GO" id="GO:0003677">
    <property type="term" value="F:DNA binding"/>
    <property type="evidence" value="ECO:0007669"/>
    <property type="project" value="UniProtKB-KW"/>
</dbReference>
<dbReference type="Proteomes" id="UP001596250">
    <property type="component" value="Unassembled WGS sequence"/>
</dbReference>
<dbReference type="SMART" id="SM00278">
    <property type="entry name" value="HhH1"/>
    <property type="match status" value="2"/>
</dbReference>
<keyword evidence="4" id="KW-1185">Reference proteome</keyword>
<feature type="domain" description="Helix-hairpin-helix DNA-binding motif class 1" evidence="2">
    <location>
        <begin position="99"/>
        <end position="118"/>
    </location>
</feature>
<dbReference type="InterPro" id="IPR003583">
    <property type="entry name" value="Hlx-hairpin-Hlx_DNA-bd_motif"/>
</dbReference>
<proteinExistence type="predicted"/>
<dbReference type="RefSeq" id="WP_379896414.1">
    <property type="nucleotide sequence ID" value="NZ_CBCSCT010000007.1"/>
</dbReference>
<evidence type="ECO:0000313" key="4">
    <source>
        <dbReference type="Proteomes" id="UP001596250"/>
    </source>
</evidence>
<dbReference type="InterPro" id="IPR051675">
    <property type="entry name" value="Endo/Exo/Phosphatase_dom_1"/>
</dbReference>
<feature type="region of interest" description="Disordered" evidence="1">
    <location>
        <begin position="44"/>
        <end position="91"/>
    </location>
</feature>
<dbReference type="PANTHER" id="PTHR21180:SF32">
    <property type="entry name" value="ENDONUCLEASE_EXONUCLEASE_PHOSPHATASE FAMILY DOMAIN-CONTAINING PROTEIN 1"/>
    <property type="match status" value="1"/>
</dbReference>
<dbReference type="Pfam" id="PF12836">
    <property type="entry name" value="HHH_3"/>
    <property type="match status" value="1"/>
</dbReference>
<reference evidence="4" key="1">
    <citation type="journal article" date="2019" name="Int. J. Syst. Evol. Microbiol.">
        <title>The Global Catalogue of Microorganisms (GCM) 10K type strain sequencing project: providing services to taxonomists for standard genome sequencing and annotation.</title>
        <authorList>
            <consortium name="The Broad Institute Genomics Platform"/>
            <consortium name="The Broad Institute Genome Sequencing Center for Infectious Disease"/>
            <person name="Wu L."/>
            <person name="Ma J."/>
        </authorList>
    </citation>
    <scope>NUCLEOTIDE SEQUENCE [LARGE SCALE GENOMIC DNA]</scope>
    <source>
        <strain evidence="4">CCM 8749</strain>
    </source>
</reference>